<accession>A0A367RSV8</accession>
<comment type="caution">
    <text evidence="2">The sequence shown here is derived from an EMBL/GenBank/DDBJ whole genome shotgun (WGS) entry which is preliminary data.</text>
</comment>
<dbReference type="Pfam" id="PF13455">
    <property type="entry name" value="MUG113"/>
    <property type="match status" value="1"/>
</dbReference>
<dbReference type="EMBL" id="LXQD01000078">
    <property type="protein sequence ID" value="RCJ39109.1"/>
    <property type="molecule type" value="Genomic_DNA"/>
</dbReference>
<sequence length="310" mass="35961">MWLKYGVDKDGLLVCIEDIPRGKTLLNCPYCQGNLIAKKGKVKEYHFFHEEQTCHPVAKRDFPNLPLYDNFNIQLSAKGLKQLKLLWHEYGTKNYPISFDLIPSELIKAGMLRKNVYLRPPGYEFSEQGKIPVGALELPLFNEVQEPLLLKKLQKLTLAFEHALYKNALDLTYRHIDLKLYRAQLKRILSCTLYFLEVKTDKENLYKIGVTARPITQRVAEIEIDLLPYYKTVAIKVLGVWSHRGNVELYFKHRFHGFNYTIGSLTEYFKFNASDAQSILIELQQMLPKTLSEVEIDILTNNSTFIQVAI</sequence>
<organism evidence="2 3">
    <name type="scientific">Nostoc minutum NIES-26</name>
    <dbReference type="NCBI Taxonomy" id="1844469"/>
    <lineage>
        <taxon>Bacteria</taxon>
        <taxon>Bacillati</taxon>
        <taxon>Cyanobacteriota</taxon>
        <taxon>Cyanophyceae</taxon>
        <taxon>Nostocales</taxon>
        <taxon>Nostocaceae</taxon>
        <taxon>Nostoc</taxon>
    </lineage>
</organism>
<proteinExistence type="predicted"/>
<evidence type="ECO:0000259" key="1">
    <source>
        <dbReference type="SMART" id="SM00974"/>
    </source>
</evidence>
<protein>
    <recommendedName>
        <fullName evidence="1">Bacteriophage T5 Orf172 DNA-binding domain-containing protein</fullName>
    </recommendedName>
</protein>
<gene>
    <name evidence="2" type="ORF">A6770_38990</name>
</gene>
<name>A0A367RSV8_9NOSO</name>
<keyword evidence="3" id="KW-1185">Reference proteome</keyword>
<evidence type="ECO:0000313" key="2">
    <source>
        <dbReference type="EMBL" id="RCJ39109.1"/>
    </source>
</evidence>
<dbReference type="Proteomes" id="UP000252107">
    <property type="component" value="Unassembled WGS sequence"/>
</dbReference>
<evidence type="ECO:0000313" key="3">
    <source>
        <dbReference type="Proteomes" id="UP000252107"/>
    </source>
</evidence>
<dbReference type="SMART" id="SM00974">
    <property type="entry name" value="T5orf172"/>
    <property type="match status" value="1"/>
</dbReference>
<reference evidence="2" key="1">
    <citation type="submission" date="2016-04" db="EMBL/GenBank/DDBJ databases">
        <authorList>
            <person name="Tabuchi Yagui T.R."/>
        </authorList>
    </citation>
    <scope>NUCLEOTIDE SEQUENCE [LARGE SCALE GENOMIC DNA]</scope>
    <source>
        <strain evidence="2">NIES-26</strain>
    </source>
</reference>
<dbReference type="AlphaFoldDB" id="A0A367RSV8"/>
<dbReference type="InterPro" id="IPR018306">
    <property type="entry name" value="Phage_T5_Orf172_DNA-bd"/>
</dbReference>
<feature type="domain" description="Bacteriophage T5 Orf172 DNA-binding" evidence="1">
    <location>
        <begin position="200"/>
        <end position="283"/>
    </location>
</feature>